<dbReference type="Pfam" id="PF01657">
    <property type="entry name" value="Stress-antifung"/>
    <property type="match status" value="2"/>
</dbReference>
<feature type="signal peptide" evidence="6">
    <location>
        <begin position="1"/>
        <end position="23"/>
    </location>
</feature>
<comment type="similarity">
    <text evidence="5">Belongs to the cysteine-rich repeat secretory protein family.</text>
</comment>
<evidence type="ECO:0000259" key="7">
    <source>
        <dbReference type="PROSITE" id="PS51473"/>
    </source>
</evidence>
<evidence type="ECO:0000256" key="1">
    <source>
        <dbReference type="ARBA" id="ARBA00004613"/>
    </source>
</evidence>
<dbReference type="Proteomes" id="UP001085076">
    <property type="component" value="Miscellaneous, Linkage group lg10"/>
</dbReference>
<sequence length="256" mass="28462">MASTVLHHLLVLTLVLLPLGARSSDGPLGHYCGPASDKVQKTQFNLTQVLDDTINRATVSGFAVNLDEPYILAQCRGDVGSSECTKCLADAEREILYLCQNKPEGRIWYDYCFLRYDDNTNFIGQMDTSFFLLFANEENATNPEEFANQTSKLMDIVMTEAGLPGSAGLGRAKFDFMPHIFIYGLGQCTEDLDTMPCSQCLKTAASLFSDNCKFRKGCQVLYSTCMARYEVYPFFFPLDSNGTDVLDHSDVKVPLP</sequence>
<dbReference type="GO" id="GO:0005576">
    <property type="term" value="C:extracellular region"/>
    <property type="evidence" value="ECO:0007669"/>
    <property type="project" value="UniProtKB-SubCell"/>
</dbReference>
<comment type="caution">
    <text evidence="8">The sequence shown here is derived from an EMBL/GenBank/DDBJ whole genome shotgun (WGS) entry which is preliminary data.</text>
</comment>
<dbReference type="AlphaFoldDB" id="A0A9D5H3T7"/>
<dbReference type="PANTHER" id="PTHR32411:SF55">
    <property type="entry name" value="CYSTEINE-RICH REPEAT SECRETORY PROTEIN 55"/>
    <property type="match status" value="1"/>
</dbReference>
<dbReference type="InterPro" id="IPR002902">
    <property type="entry name" value="GNK2"/>
</dbReference>
<evidence type="ECO:0000256" key="6">
    <source>
        <dbReference type="SAM" id="SignalP"/>
    </source>
</evidence>
<protein>
    <recommendedName>
        <fullName evidence="7">Gnk2-homologous domain-containing protein</fullName>
    </recommendedName>
</protein>
<proteinExistence type="inferred from homology"/>
<keyword evidence="3 6" id="KW-0732">Signal</keyword>
<keyword evidence="9" id="KW-1185">Reference proteome</keyword>
<dbReference type="Gene3D" id="3.30.430.20">
    <property type="entry name" value="Gnk2 domain, C-X8-C-X2-C motif"/>
    <property type="match status" value="2"/>
</dbReference>
<dbReference type="PANTHER" id="PTHR32411">
    <property type="entry name" value="CYSTEINE-RICH REPEAT SECRETORY PROTEIN 38-RELATED"/>
    <property type="match status" value="1"/>
</dbReference>
<reference evidence="8" key="1">
    <citation type="submission" date="2021-03" db="EMBL/GenBank/DDBJ databases">
        <authorList>
            <person name="Li Z."/>
            <person name="Yang C."/>
        </authorList>
    </citation>
    <scope>NUCLEOTIDE SEQUENCE</scope>
    <source>
        <strain evidence="8">Dzin_1.0</strain>
        <tissue evidence="8">Leaf</tissue>
    </source>
</reference>
<dbReference type="EMBL" id="JAGGNH010000010">
    <property type="protein sequence ID" value="KAJ0962355.1"/>
    <property type="molecule type" value="Genomic_DNA"/>
</dbReference>
<evidence type="ECO:0000256" key="2">
    <source>
        <dbReference type="ARBA" id="ARBA00022525"/>
    </source>
</evidence>
<dbReference type="OrthoDB" id="1731016at2759"/>
<gene>
    <name evidence="8" type="ORF">J5N97_030183</name>
</gene>
<evidence type="ECO:0000256" key="5">
    <source>
        <dbReference type="ARBA" id="ARBA00038515"/>
    </source>
</evidence>
<feature type="domain" description="Gnk2-homologous" evidence="7">
    <location>
        <begin position="128"/>
        <end position="234"/>
    </location>
</feature>
<keyword evidence="4" id="KW-0677">Repeat</keyword>
<evidence type="ECO:0000313" key="9">
    <source>
        <dbReference type="Proteomes" id="UP001085076"/>
    </source>
</evidence>
<keyword evidence="2" id="KW-0964">Secreted</keyword>
<organism evidence="8 9">
    <name type="scientific">Dioscorea zingiberensis</name>
    <dbReference type="NCBI Taxonomy" id="325984"/>
    <lineage>
        <taxon>Eukaryota</taxon>
        <taxon>Viridiplantae</taxon>
        <taxon>Streptophyta</taxon>
        <taxon>Embryophyta</taxon>
        <taxon>Tracheophyta</taxon>
        <taxon>Spermatophyta</taxon>
        <taxon>Magnoliopsida</taxon>
        <taxon>Liliopsida</taxon>
        <taxon>Dioscoreales</taxon>
        <taxon>Dioscoreaceae</taxon>
        <taxon>Dioscorea</taxon>
    </lineage>
</organism>
<dbReference type="CDD" id="cd23509">
    <property type="entry name" value="Gnk2-like"/>
    <property type="match status" value="2"/>
</dbReference>
<name>A0A9D5H3T7_9LILI</name>
<feature type="chain" id="PRO_5038630183" description="Gnk2-homologous domain-containing protein" evidence="6">
    <location>
        <begin position="24"/>
        <end position="256"/>
    </location>
</feature>
<accession>A0A9D5H3T7</accession>
<reference evidence="8" key="2">
    <citation type="journal article" date="2022" name="Hortic Res">
        <title>The genome of Dioscorea zingiberensis sheds light on the biosynthesis, origin and evolution of the medicinally important diosgenin saponins.</title>
        <authorList>
            <person name="Li Y."/>
            <person name="Tan C."/>
            <person name="Li Z."/>
            <person name="Guo J."/>
            <person name="Li S."/>
            <person name="Chen X."/>
            <person name="Wang C."/>
            <person name="Dai X."/>
            <person name="Yang H."/>
            <person name="Song W."/>
            <person name="Hou L."/>
            <person name="Xu J."/>
            <person name="Tong Z."/>
            <person name="Xu A."/>
            <person name="Yuan X."/>
            <person name="Wang W."/>
            <person name="Yang Q."/>
            <person name="Chen L."/>
            <person name="Sun Z."/>
            <person name="Wang K."/>
            <person name="Pan B."/>
            <person name="Chen J."/>
            <person name="Bao Y."/>
            <person name="Liu F."/>
            <person name="Qi X."/>
            <person name="Gang D.R."/>
            <person name="Wen J."/>
            <person name="Li J."/>
        </authorList>
    </citation>
    <scope>NUCLEOTIDE SEQUENCE</scope>
    <source>
        <strain evidence="8">Dzin_1.0</strain>
    </source>
</reference>
<evidence type="ECO:0000256" key="3">
    <source>
        <dbReference type="ARBA" id="ARBA00022729"/>
    </source>
</evidence>
<evidence type="ECO:0000256" key="4">
    <source>
        <dbReference type="ARBA" id="ARBA00022737"/>
    </source>
</evidence>
<feature type="domain" description="Gnk2-homologous" evidence="7">
    <location>
        <begin position="24"/>
        <end position="121"/>
    </location>
</feature>
<evidence type="ECO:0000313" key="8">
    <source>
        <dbReference type="EMBL" id="KAJ0962355.1"/>
    </source>
</evidence>
<comment type="subcellular location">
    <subcellularLocation>
        <location evidence="1">Secreted</location>
    </subcellularLocation>
</comment>
<dbReference type="InterPro" id="IPR038408">
    <property type="entry name" value="GNK2_sf"/>
</dbReference>
<dbReference type="PROSITE" id="PS51473">
    <property type="entry name" value="GNK2"/>
    <property type="match status" value="2"/>
</dbReference>
<dbReference type="InterPro" id="IPR050581">
    <property type="entry name" value="CRR_secretory_protein"/>
</dbReference>